<evidence type="ECO:0000256" key="1">
    <source>
        <dbReference type="SAM" id="Phobius"/>
    </source>
</evidence>
<feature type="transmembrane region" description="Helical" evidence="1">
    <location>
        <begin position="197"/>
        <end position="213"/>
    </location>
</feature>
<evidence type="ECO:0000313" key="3">
    <source>
        <dbReference type="Proteomes" id="UP000183120"/>
    </source>
</evidence>
<sequence>MKKKLLDTINISSVFRYNRNQLLVCLISVSYALLLLSGVISTIIHKPKDTVNMMVGHYYEDYYEYLSFIKQGQEGNIFLQNLFTSDDRSKLFIPWWSYSVIGLISLILPNNSTVYSYWFASFILLSLTFILTYKIVSVLMQNRAFPEKIITFLLIVFSSSFYLIKFTPKFEVLPFDYWFSQGSPFSRYNMGTPHHEFAQLIFLLSILLTIRIINVKNIWLKYGVFFVTLCVLFFCASSQLILFSLAFISAYIVSINTNRERVMSFNLFDSSRIIPYLFVFLAIAPIAYLINKYFQSSPTYLSVRNWDITHYYYPSIAQFVQSFGPLFLLGLAGAYRYFAKLSFPRLFLFFISFYTVFISLIPVNIAGTNILSLIGIHNLRINTSVAYIFFGIGTVELFKMISKKCIVFYALAGILFLFYTLSFHIYWKQAVDLPRQSGYLQYMPKIMYDGIKTLEKDKSGKVVLASPKSSLGLAIPAISGHRVYFGRSIFTLDFDEKLRKANKIYNFEIDTKEVNKLLIEENIGYVVVTFVDNDLASWNKRYPFLKPVYTNSNLTILAPSI</sequence>
<feature type="transmembrane region" description="Helical" evidence="1">
    <location>
        <begin position="91"/>
        <end position="108"/>
    </location>
</feature>
<gene>
    <name evidence="2" type="ORF">AUJ73_03990</name>
</gene>
<feature type="transmembrane region" description="Helical" evidence="1">
    <location>
        <begin position="21"/>
        <end position="44"/>
    </location>
</feature>
<proteinExistence type="predicted"/>
<evidence type="ECO:0000313" key="2">
    <source>
        <dbReference type="EMBL" id="OIO13297.1"/>
    </source>
</evidence>
<feature type="transmembrane region" description="Helical" evidence="1">
    <location>
        <begin position="311"/>
        <end position="334"/>
    </location>
</feature>
<dbReference type="AlphaFoldDB" id="A0A1J4TPV5"/>
<protein>
    <recommendedName>
        <fullName evidence="4">Glycosyltransferase RgtA/B/C/D-like domain-containing protein</fullName>
    </recommendedName>
</protein>
<reference evidence="2 3" key="1">
    <citation type="journal article" date="2016" name="Environ. Microbiol.">
        <title>Genomic resolution of a cold subsurface aquifer community provides metabolic insights for novel microbes adapted to high CO concentrations.</title>
        <authorList>
            <person name="Probst A.J."/>
            <person name="Castelle C.J."/>
            <person name="Singh A."/>
            <person name="Brown C.T."/>
            <person name="Anantharaman K."/>
            <person name="Sharon I."/>
            <person name="Hug L.A."/>
            <person name="Burstein D."/>
            <person name="Emerson J.B."/>
            <person name="Thomas B.C."/>
            <person name="Banfield J.F."/>
        </authorList>
    </citation>
    <scope>NUCLEOTIDE SEQUENCE [LARGE SCALE GENOMIC DNA]</scope>
    <source>
        <strain evidence="2">CG1_02_37_22</strain>
    </source>
</reference>
<feature type="transmembrane region" description="Helical" evidence="1">
    <location>
        <begin position="225"/>
        <end position="253"/>
    </location>
</feature>
<feature type="transmembrane region" description="Helical" evidence="1">
    <location>
        <begin position="379"/>
        <end position="398"/>
    </location>
</feature>
<feature type="transmembrane region" description="Helical" evidence="1">
    <location>
        <begin position="148"/>
        <end position="164"/>
    </location>
</feature>
<feature type="transmembrane region" description="Helical" evidence="1">
    <location>
        <begin position="346"/>
        <end position="367"/>
    </location>
</feature>
<comment type="caution">
    <text evidence="2">The sequence shown here is derived from an EMBL/GenBank/DDBJ whole genome shotgun (WGS) entry which is preliminary data.</text>
</comment>
<dbReference type="Proteomes" id="UP000183120">
    <property type="component" value="Unassembled WGS sequence"/>
</dbReference>
<feature type="transmembrane region" description="Helical" evidence="1">
    <location>
        <begin position="405"/>
        <end position="427"/>
    </location>
</feature>
<keyword evidence="1" id="KW-0472">Membrane</keyword>
<dbReference type="EMBL" id="MNUY01000062">
    <property type="protein sequence ID" value="OIO13297.1"/>
    <property type="molecule type" value="Genomic_DNA"/>
</dbReference>
<name>A0A1J4TPV5_9BACT</name>
<organism evidence="2 3">
    <name type="scientific">Candidatus Gottesmanbacteria bacterium CG1_02_37_22</name>
    <dbReference type="NCBI Taxonomy" id="1805209"/>
    <lineage>
        <taxon>Bacteria</taxon>
        <taxon>Candidatus Gottesmaniibacteriota</taxon>
    </lineage>
</organism>
<feature type="transmembrane region" description="Helical" evidence="1">
    <location>
        <begin position="273"/>
        <end position="291"/>
    </location>
</feature>
<keyword evidence="1" id="KW-0812">Transmembrane</keyword>
<evidence type="ECO:0008006" key="4">
    <source>
        <dbReference type="Google" id="ProtNLM"/>
    </source>
</evidence>
<feature type="transmembrane region" description="Helical" evidence="1">
    <location>
        <begin position="115"/>
        <end position="136"/>
    </location>
</feature>
<keyword evidence="1" id="KW-1133">Transmembrane helix</keyword>
<accession>A0A1J4TPV5</accession>